<comment type="caution">
    <text evidence="2">The sequence shown here is derived from an EMBL/GenBank/DDBJ whole genome shotgun (WGS) entry which is preliminary data.</text>
</comment>
<dbReference type="InterPro" id="IPR035986">
    <property type="entry name" value="PKD_dom_sf"/>
</dbReference>
<sequence length="2469" mass="255206">MTARAIQTPTATVIPTTPAPVCQGQSVVLTATDAPAGQTYAYQWRNNGTDILNATGRTYTANVTGSYSVIITNTTGGANCPSAPSAAVPVTVTTPPTVSVVASQPNICAGQSTTLTASGATSYTWSPATGLSNTTGATVTANPTTTTTYTVTAVSGGCTVTSQVTVNVNPRPSVPSVSGTATLICESGSTVLTVTGAPAGGGYQWYTGPTGNNAITGATGSSYTTPNISTTTRYYVATVSPQGCESATRTEVIARVVPRPVATITPAGPVSVCAGTPATLTAPSPPTGKTYSYQWYRNGEAISNATSISYSTTEAGSYQLVITDPAENCPSNLSTPVTVRINALPDAPSTTSEARCGSGTITLTASGAPSGGSYRWYTASSGGSAISGQTDGTYSPSLSANTTFYVSTVSAEGCESATRTPVTATINTIPLVSISAATATSFCNGSSVVLSSSVAPATPANGGSYSYQWYEQTGGEIAGANQSTFTANASGRYFLVVTNSSGTCQSVNSNFITVTVNPIPATPVVNGPFERCGNGTVTLSGTAGANGNTLRWYSAESGGSILREGLTFTTPVLNADTEYYVSTYNTTTRCESDRILVNVIVKPLPDVTITPTGPTSFCIGNSVLLVAVDNEAYSYQWYKGIPNGVNSPITGATGSTYEVEEVGTNNFYAVITRDGCSVASNVIAVTVSERPNSAAISIVGATTFCNTGSVRLEAPAGTGYSYAWQIKDGTTYLPAVGKDGANNNTRVFVADKSGTYRVVVTKTTNGVSCDKESDEVTVTVLPQPTASIAPPTIVQQCEQRNGATTYTVVGTYSNGTGVWSSSDSRFTISDINESTNAEGVTTSTITVTAPASVTSELSTTIRLNVTENIASCNPASATVNLTVWPLPVATISTSGTTTFCAGGSVTLTASNGSSYLWSNGATTQSIIVNASGNYSVTVFSSRGCETTSAPVAVTVNPMPEATIMVDGDLTFCQGGSVILSAPEAPAGSTYAYQWLNGTTEITANGNGRTFTATVSGNYRVRVTDTSKPTSCSVTTSEPTIVTVNTRPTASISANGAPTTFCQGGSVTLTATATPSAPASPGTYTYQWYNASGIIDGAINRTYATTESGAYYVIITNSAGACSSAQSNTINVTVNTVPKATIATTSPTTFCEGGSVVLTAVADPTMPASGNYSYVWRRGGTVIPEATGLTYKAETAGSYTVTIINPESSGSCESTTSAAVTVTVNTRPKATIAAASATTFCNGGSVVLTATAEPATPVGTGSYTYQWFNSTSPTPNTPVGSARTYTATTSGSYYVVITNTAGGCAGAPSGSIPVTVNPIPVANAGGDKTMCSGESVILGVAPVAGYTYSWAPSTGLSANNVAQPTLTISNTGSNNITTTYTLTVLQNGCSSTSSATITVRPTLTNNTISSAHTICENATPQTLTGSIPSGGGGAGSYSYQWQSSTGGSAYANIQGATAQNYSPGPLTATTSFRRIVRSAACASTTENISTPVTITVTPTARLVLILTASPFPVCPGQNTTYTARVIQNPTKVNYPDNPRFEQVTWVGGTDVTDLFLFDWWKNNTVDNQEGQTGPTVSQAGLSSKDFFTVRAKPKNPITIPCYVYDNKPEMVVNDNKGNVLFSNRIYLGMPENYEVSITANPTGPICPGTPVTFTATPAVNAIVSSTLMLNWRVNERIVSSVLYSTSNQFTANNLKNGDKVDLTFTSQENKCSPVASNNSITMVVALEQTLAGGGAICQGATGVPITLSGSQSGITYTLKRNGTETVETRTGNGSAITFSRQTTTGVYTVEISTGVGLCFTTNAVRVDVTQPPTTQTLTVGNNGEFCAGGAGVPITLSSSQTGVSYQLRRTFDGTTTNVGLPINGSDGQSISFGAHTDEGVYSVVATTIAGSTVAACTTTMGSVTVQVNPLPLTQTFTGGGSYCAGGAGAPVGLQSSQSGVTYNLRNSKGEIVGTVEGTGSAISFGNFKADTYTVQALNGATNCSITISGSIQILETALPTEYAVTGGGSACAGGAGVIVGLGNSQTGVLYQLRRRAVDGTVTDVGSPVGGTTGSSISFGNQTVAGIYSVIATTISTPACPLPMLGEVPVTINPLPQLRTVSGPPFCPVTQPDGTLITLANSESGVTYTLTKVGDPSFTPVTRTGTGSSTEPLSFGTFTPGTYSVSGTNSSSCSTPKVGEVTVTAVTYPIVAGELEVFWRDNTTNWEVVAKSDHITKGVAMNDNFVYEWYVGASESSATLYTTTRYPDNSIMINNPAEGLFVRCIIRTPSGICLPDVIMDNRGIIPLPVELIYFKGVRKDNTVVLTWATASEKENAGFELQVSQDNKNYRQLEFVPSKNGTSSLKQLYEFVDRENGKFGTRYYRLKQLDLDGQFSYYGPVAVAFGEASNKAMVYPNPFEREVKLEIDAEKATVMELAVTNLQGRQLMIKNVKVEQGKNTITLDLGPDLPAGMYIITTRFNGTFNNFKLLKQ</sequence>
<keyword evidence="3" id="KW-1185">Reference proteome</keyword>
<organism evidence="2 3">
    <name type="scientific">Pontibacter burrus</name>
    <dbReference type="NCBI Taxonomy" id="2704466"/>
    <lineage>
        <taxon>Bacteria</taxon>
        <taxon>Pseudomonadati</taxon>
        <taxon>Bacteroidota</taxon>
        <taxon>Cytophagia</taxon>
        <taxon>Cytophagales</taxon>
        <taxon>Hymenobacteraceae</taxon>
        <taxon>Pontibacter</taxon>
    </lineage>
</organism>
<evidence type="ECO:0000259" key="1">
    <source>
        <dbReference type="PROSITE" id="PS50835"/>
    </source>
</evidence>
<dbReference type="EMBL" id="JAAGWD010000004">
    <property type="protein sequence ID" value="NEM98054.1"/>
    <property type="molecule type" value="Genomic_DNA"/>
</dbReference>
<reference evidence="2 3" key="1">
    <citation type="submission" date="2020-02" db="EMBL/GenBank/DDBJ databases">
        <authorList>
            <person name="Kim M.K."/>
        </authorList>
    </citation>
    <scope>NUCLEOTIDE SEQUENCE [LARGE SCALE GENOMIC DNA]</scope>
    <source>
        <strain evidence="2 3">BT327</strain>
    </source>
</reference>
<proteinExistence type="predicted"/>
<dbReference type="RefSeq" id="WP_163914955.1">
    <property type="nucleotide sequence ID" value="NZ_JAAGWD010000004.1"/>
</dbReference>
<gene>
    <name evidence="2" type="ORF">GXP69_10140</name>
</gene>
<dbReference type="InterPro" id="IPR026444">
    <property type="entry name" value="Secre_tail"/>
</dbReference>
<dbReference type="InterPro" id="IPR044023">
    <property type="entry name" value="Ig_7"/>
</dbReference>
<dbReference type="PANTHER" id="PTHR46013:SF7">
    <property type="entry name" value="IG-LIKE DOMAIN-CONTAINING PROTEIN"/>
    <property type="match status" value="1"/>
</dbReference>
<evidence type="ECO:0000313" key="2">
    <source>
        <dbReference type="EMBL" id="NEM98054.1"/>
    </source>
</evidence>
<dbReference type="Pfam" id="PF19081">
    <property type="entry name" value="Ig_7"/>
    <property type="match status" value="3"/>
</dbReference>
<dbReference type="Gene3D" id="2.60.40.2700">
    <property type="match status" value="1"/>
</dbReference>
<dbReference type="Pfam" id="PF18962">
    <property type="entry name" value="Por_Secre_tail"/>
    <property type="match status" value="1"/>
</dbReference>
<dbReference type="InterPro" id="IPR013783">
    <property type="entry name" value="Ig-like_fold"/>
</dbReference>
<evidence type="ECO:0000313" key="3">
    <source>
        <dbReference type="Proteomes" id="UP000474777"/>
    </source>
</evidence>
<dbReference type="NCBIfam" id="TIGR04183">
    <property type="entry name" value="Por_Secre_tail"/>
    <property type="match status" value="1"/>
</dbReference>
<dbReference type="PROSITE" id="PS50835">
    <property type="entry name" value="IG_LIKE"/>
    <property type="match status" value="1"/>
</dbReference>
<dbReference type="InterPro" id="IPR022409">
    <property type="entry name" value="PKD/Chitinase_dom"/>
</dbReference>
<feature type="domain" description="Ig-like" evidence="1">
    <location>
        <begin position="1137"/>
        <end position="1222"/>
    </location>
</feature>
<dbReference type="SUPFAM" id="SSF49299">
    <property type="entry name" value="PKD domain"/>
    <property type="match status" value="1"/>
</dbReference>
<name>A0A6B3LXA1_9BACT</name>
<accession>A0A6B3LXA1</accession>
<dbReference type="Gene3D" id="2.60.40.10">
    <property type="entry name" value="Immunoglobulins"/>
    <property type="match status" value="7"/>
</dbReference>
<dbReference type="SMART" id="SM00089">
    <property type="entry name" value="PKD"/>
    <property type="match status" value="3"/>
</dbReference>
<dbReference type="PANTHER" id="PTHR46013">
    <property type="entry name" value="VASCULAR CELL ADHESION MOLECULE 1"/>
    <property type="match status" value="1"/>
</dbReference>
<dbReference type="InterPro" id="IPR007110">
    <property type="entry name" value="Ig-like_dom"/>
</dbReference>
<protein>
    <submittedName>
        <fullName evidence="2">T9SS type A sorting domain-containing protein</fullName>
    </submittedName>
</protein>
<dbReference type="Proteomes" id="UP000474777">
    <property type="component" value="Unassembled WGS sequence"/>
</dbReference>